<evidence type="ECO:0000313" key="3">
    <source>
        <dbReference type="EMBL" id="KAH7124542.1"/>
    </source>
</evidence>
<organism evidence="3 4">
    <name type="scientific">Dactylonectria macrodidyma</name>
    <dbReference type="NCBI Taxonomy" id="307937"/>
    <lineage>
        <taxon>Eukaryota</taxon>
        <taxon>Fungi</taxon>
        <taxon>Dikarya</taxon>
        <taxon>Ascomycota</taxon>
        <taxon>Pezizomycotina</taxon>
        <taxon>Sordariomycetes</taxon>
        <taxon>Hypocreomycetidae</taxon>
        <taxon>Hypocreales</taxon>
        <taxon>Nectriaceae</taxon>
        <taxon>Dactylonectria</taxon>
    </lineage>
</organism>
<dbReference type="EMBL" id="JAGMUV010000021">
    <property type="protein sequence ID" value="KAH7124542.1"/>
    <property type="molecule type" value="Genomic_DNA"/>
</dbReference>
<accession>A0A9P9DT53</accession>
<proteinExistence type="predicted"/>
<keyword evidence="1" id="KW-0472">Membrane</keyword>
<keyword evidence="2" id="KW-0732">Signal</keyword>
<reference evidence="3" key="1">
    <citation type="journal article" date="2021" name="Nat. Commun.">
        <title>Genetic determinants of endophytism in the Arabidopsis root mycobiome.</title>
        <authorList>
            <person name="Mesny F."/>
            <person name="Miyauchi S."/>
            <person name="Thiergart T."/>
            <person name="Pickel B."/>
            <person name="Atanasova L."/>
            <person name="Karlsson M."/>
            <person name="Huettel B."/>
            <person name="Barry K.W."/>
            <person name="Haridas S."/>
            <person name="Chen C."/>
            <person name="Bauer D."/>
            <person name="Andreopoulos W."/>
            <person name="Pangilinan J."/>
            <person name="LaButti K."/>
            <person name="Riley R."/>
            <person name="Lipzen A."/>
            <person name="Clum A."/>
            <person name="Drula E."/>
            <person name="Henrissat B."/>
            <person name="Kohler A."/>
            <person name="Grigoriev I.V."/>
            <person name="Martin F.M."/>
            <person name="Hacquard S."/>
        </authorList>
    </citation>
    <scope>NUCLEOTIDE SEQUENCE</scope>
    <source>
        <strain evidence="3">MPI-CAGE-AT-0147</strain>
    </source>
</reference>
<feature type="non-terminal residue" evidence="3">
    <location>
        <position position="1"/>
    </location>
</feature>
<dbReference type="AlphaFoldDB" id="A0A9P9DT53"/>
<gene>
    <name evidence="3" type="ORF">EDB81DRAFT_601782</name>
</gene>
<comment type="caution">
    <text evidence="3">The sequence shown here is derived from an EMBL/GenBank/DDBJ whole genome shotgun (WGS) entry which is preliminary data.</text>
</comment>
<feature type="chain" id="PRO_5040182902" evidence="2">
    <location>
        <begin position="32"/>
        <end position="81"/>
    </location>
</feature>
<feature type="non-terminal residue" evidence="3">
    <location>
        <position position="81"/>
    </location>
</feature>
<evidence type="ECO:0000256" key="2">
    <source>
        <dbReference type="SAM" id="SignalP"/>
    </source>
</evidence>
<evidence type="ECO:0000313" key="4">
    <source>
        <dbReference type="Proteomes" id="UP000738349"/>
    </source>
</evidence>
<dbReference type="OrthoDB" id="18453at2759"/>
<dbReference type="Proteomes" id="UP000738349">
    <property type="component" value="Unassembled WGS sequence"/>
</dbReference>
<name>A0A9P9DT53_9HYPO</name>
<feature type="signal peptide" evidence="2">
    <location>
        <begin position="1"/>
        <end position="31"/>
    </location>
</feature>
<keyword evidence="4" id="KW-1185">Reference proteome</keyword>
<keyword evidence="1" id="KW-0812">Transmembrane</keyword>
<sequence length="81" mass="9103">NYDVNNAAWGYTKRTILFFTVLLITLLPSSANRVCSFVHYGSTYAPLKYIGAFVLPLQGFWNIAFYIVTSLGACKNLMNDL</sequence>
<evidence type="ECO:0000256" key="1">
    <source>
        <dbReference type="SAM" id="Phobius"/>
    </source>
</evidence>
<keyword evidence="1" id="KW-1133">Transmembrane helix</keyword>
<feature type="transmembrane region" description="Helical" evidence="1">
    <location>
        <begin position="47"/>
        <end position="68"/>
    </location>
</feature>
<protein>
    <submittedName>
        <fullName evidence="3">Uncharacterized protein</fullName>
    </submittedName>
</protein>